<evidence type="ECO:0000313" key="1">
    <source>
        <dbReference type="EMBL" id="GAG25711.1"/>
    </source>
</evidence>
<name>X0XL57_9ZZZZ</name>
<accession>X0XL57</accession>
<sequence length="221" mass="24192">MQSKISGWLKKNPTLANLDTLRKDLNKIQFNTKAKINPVVSTAIKNSREDLISKFPEQYQEINNKFRSIFDVRDEFRLGGKLSRKQVESTLSNLFKKNKAELRQGLQVIDDFLPAEQKFLETVEDELAVKAFREVNPNFLRIFAGSGIATAAVGPGAGVGTLAAGTFLTSPRAASLAIRGGQALGRAQGTATRQIQRGLGGAARQPLVQRGLAVQGLQREE</sequence>
<organism evidence="1">
    <name type="scientific">marine sediment metagenome</name>
    <dbReference type="NCBI Taxonomy" id="412755"/>
    <lineage>
        <taxon>unclassified sequences</taxon>
        <taxon>metagenomes</taxon>
        <taxon>ecological metagenomes</taxon>
    </lineage>
</organism>
<protein>
    <submittedName>
        <fullName evidence="1">Uncharacterized protein</fullName>
    </submittedName>
</protein>
<dbReference type="AlphaFoldDB" id="X0XL57"/>
<comment type="caution">
    <text evidence="1">The sequence shown here is derived from an EMBL/GenBank/DDBJ whole genome shotgun (WGS) entry which is preliminary data.</text>
</comment>
<dbReference type="EMBL" id="BARS01033424">
    <property type="protein sequence ID" value="GAG25711.1"/>
    <property type="molecule type" value="Genomic_DNA"/>
</dbReference>
<proteinExistence type="predicted"/>
<gene>
    <name evidence="1" type="ORF">S01H1_51762</name>
</gene>
<reference evidence="1" key="1">
    <citation type="journal article" date="2014" name="Front. Microbiol.">
        <title>High frequency of phylogenetically diverse reductive dehalogenase-homologous genes in deep subseafloor sedimentary metagenomes.</title>
        <authorList>
            <person name="Kawai M."/>
            <person name="Futagami T."/>
            <person name="Toyoda A."/>
            <person name="Takaki Y."/>
            <person name="Nishi S."/>
            <person name="Hori S."/>
            <person name="Arai W."/>
            <person name="Tsubouchi T."/>
            <person name="Morono Y."/>
            <person name="Uchiyama I."/>
            <person name="Ito T."/>
            <person name="Fujiyama A."/>
            <person name="Inagaki F."/>
            <person name="Takami H."/>
        </authorList>
    </citation>
    <scope>NUCLEOTIDE SEQUENCE</scope>
    <source>
        <strain evidence="1">Expedition CK06-06</strain>
    </source>
</reference>